<organism evidence="8 9">
    <name type="scientific">Discina gigas</name>
    <dbReference type="NCBI Taxonomy" id="1032678"/>
    <lineage>
        <taxon>Eukaryota</taxon>
        <taxon>Fungi</taxon>
        <taxon>Dikarya</taxon>
        <taxon>Ascomycota</taxon>
        <taxon>Pezizomycotina</taxon>
        <taxon>Pezizomycetes</taxon>
        <taxon>Pezizales</taxon>
        <taxon>Discinaceae</taxon>
        <taxon>Discina</taxon>
    </lineage>
</organism>
<feature type="region of interest" description="Disordered" evidence="5">
    <location>
        <begin position="606"/>
        <end position="658"/>
    </location>
</feature>
<feature type="domain" description="NUC153" evidence="6">
    <location>
        <begin position="590"/>
        <end position="618"/>
    </location>
</feature>
<feature type="region of interest" description="Disordered" evidence="5">
    <location>
        <begin position="555"/>
        <end position="585"/>
    </location>
</feature>
<comment type="similarity">
    <text evidence="2">Belongs to the ESF1 family.</text>
</comment>
<feature type="compositionally biased region" description="Basic and acidic residues" evidence="5">
    <location>
        <begin position="100"/>
        <end position="110"/>
    </location>
</feature>
<feature type="compositionally biased region" description="Basic residues" evidence="5">
    <location>
        <begin position="558"/>
        <end position="567"/>
    </location>
</feature>
<dbReference type="PANTHER" id="PTHR12202:SF0">
    <property type="entry name" value="ESF1 HOMOLOG"/>
    <property type="match status" value="1"/>
</dbReference>
<dbReference type="Proteomes" id="UP001447188">
    <property type="component" value="Unassembled WGS sequence"/>
</dbReference>
<gene>
    <name evidence="8" type="primary">ESF1</name>
    <name evidence="8" type="ORF">Q9L58_003786</name>
</gene>
<evidence type="ECO:0000256" key="4">
    <source>
        <dbReference type="ARBA" id="ARBA00023242"/>
    </source>
</evidence>
<feature type="compositionally biased region" description="Acidic residues" evidence="5">
    <location>
        <begin position="221"/>
        <end position="232"/>
    </location>
</feature>
<dbReference type="Pfam" id="PF25121">
    <property type="entry name" value="RRM_ESF1"/>
    <property type="match status" value="1"/>
</dbReference>
<evidence type="ECO:0000259" key="6">
    <source>
        <dbReference type="Pfam" id="PF08159"/>
    </source>
</evidence>
<comment type="caution">
    <text evidence="8">The sequence shown here is derived from an EMBL/GenBank/DDBJ whole genome shotgun (WGS) entry which is preliminary data.</text>
</comment>
<keyword evidence="4" id="KW-0539">Nucleus</keyword>
<dbReference type="InterPro" id="IPR039754">
    <property type="entry name" value="Esf1"/>
</dbReference>
<feature type="compositionally biased region" description="Basic and acidic residues" evidence="5">
    <location>
        <begin position="619"/>
        <end position="633"/>
    </location>
</feature>
<proteinExistence type="inferred from homology"/>
<name>A0ABR3GNI0_9PEZI</name>
<evidence type="ECO:0000313" key="8">
    <source>
        <dbReference type="EMBL" id="KAL0637302.1"/>
    </source>
</evidence>
<feature type="region of interest" description="Disordered" evidence="5">
    <location>
        <begin position="1"/>
        <end position="22"/>
    </location>
</feature>
<evidence type="ECO:0000256" key="2">
    <source>
        <dbReference type="ARBA" id="ARBA00009087"/>
    </source>
</evidence>
<accession>A0ABR3GNI0</accession>
<evidence type="ECO:0000256" key="5">
    <source>
        <dbReference type="SAM" id="MobiDB-lite"/>
    </source>
</evidence>
<dbReference type="InterPro" id="IPR056750">
    <property type="entry name" value="RRM_ESF1"/>
</dbReference>
<feature type="region of interest" description="Disordered" evidence="5">
    <location>
        <begin position="80"/>
        <end position="132"/>
    </location>
</feature>
<sequence>MARKSEQKKPMAPPGDLAPVTNDARFASVHSDPRFAMPRRKDAKIVIDGRFGRMLKDDNFSQKASVDRYGRKLGKDAGKEEIKRYYRMDDDEEEEEEEEAAAKPRYDPARGEGVVSSEESSDESDDEVEEAAEAIAREQLEAANNIPTGEVTRRLAAVNLDWDNVGATDLMKAFSSFAPSGGKVLSVIIYPSEFGRERMERENVEGPPSEIFKSKDQPAIDSDDDDDDDGEEITVKDLIKEDKGQEFDSGRLRNYQLERLRYFYAVVECDAPGTAHHIYDQCDGAEYEATANFFDLRFIPDDTSFEHDPPHDVCTAVPQNYKPNDFVTDALQHSKVKLTWDEDDQQRKQASKRAFSQREVEDMDLQAYLASDTESEEEDAKSKYRALLAGVSLGGKRSDNQTGDMEVTFTAGLSEKEKGAPVIEEDDIIESTIEKYARKERERKLRRKEKSRLAKGLEPLTKVSESLAKPEEPVAEEPSAAATDLGFADPFFADAPSSVAATKKEKKRKDRESKVALAAEQASKRAELELLMMDDNEAAKDGSGLRHFDMKQVVKSEKTKKHKKAKKQSREAAEAMEEGAQPDFEIDVKDPRFAAVYEKHEFAIDPTNPRFTKTSAMKKMMDERRKRTQRRDGEVEEEGGKRKKVKVRDEGKAASEEVRRLVQSIKNKSSKR</sequence>
<keyword evidence="9" id="KW-1185">Reference proteome</keyword>
<dbReference type="InterPro" id="IPR012580">
    <property type="entry name" value="NUC153"/>
</dbReference>
<evidence type="ECO:0000313" key="9">
    <source>
        <dbReference type="Proteomes" id="UP001447188"/>
    </source>
</evidence>
<evidence type="ECO:0000256" key="3">
    <source>
        <dbReference type="ARBA" id="ARBA00023054"/>
    </source>
</evidence>
<keyword evidence="3" id="KW-0175">Coiled coil</keyword>
<evidence type="ECO:0000256" key="1">
    <source>
        <dbReference type="ARBA" id="ARBA00004604"/>
    </source>
</evidence>
<feature type="region of interest" description="Disordered" evidence="5">
    <location>
        <begin position="199"/>
        <end position="234"/>
    </location>
</feature>
<evidence type="ECO:0000259" key="7">
    <source>
        <dbReference type="Pfam" id="PF25121"/>
    </source>
</evidence>
<dbReference type="EMBL" id="JBBBZM010000037">
    <property type="protein sequence ID" value="KAL0637302.1"/>
    <property type="molecule type" value="Genomic_DNA"/>
</dbReference>
<dbReference type="PANTHER" id="PTHR12202">
    <property type="entry name" value="ESF1 HOMOLOG"/>
    <property type="match status" value="1"/>
</dbReference>
<feature type="compositionally biased region" description="Acidic residues" evidence="5">
    <location>
        <begin position="119"/>
        <end position="132"/>
    </location>
</feature>
<feature type="domain" description="ESF1 RRM" evidence="7">
    <location>
        <begin position="152"/>
        <end position="315"/>
    </location>
</feature>
<feature type="compositionally biased region" description="Acidic residues" evidence="5">
    <location>
        <begin position="89"/>
        <end position="99"/>
    </location>
</feature>
<feature type="compositionally biased region" description="Basic and acidic residues" evidence="5">
    <location>
        <begin position="647"/>
        <end position="658"/>
    </location>
</feature>
<dbReference type="Pfam" id="PF08159">
    <property type="entry name" value="NUC153"/>
    <property type="match status" value="1"/>
</dbReference>
<comment type="subcellular location">
    <subcellularLocation>
        <location evidence="1">Nucleus</location>
        <location evidence="1">Nucleolus</location>
    </subcellularLocation>
</comment>
<feature type="region of interest" description="Disordered" evidence="5">
    <location>
        <begin position="440"/>
        <end position="517"/>
    </location>
</feature>
<protein>
    <submittedName>
        <fullName evidence="8">Pre-rRNA-processing protein esf1</fullName>
    </submittedName>
</protein>
<reference evidence="8 9" key="1">
    <citation type="submission" date="2024-02" db="EMBL/GenBank/DDBJ databases">
        <title>Discinaceae phylogenomics.</title>
        <authorList>
            <person name="Dirks A.C."/>
            <person name="James T.Y."/>
        </authorList>
    </citation>
    <scope>NUCLEOTIDE SEQUENCE [LARGE SCALE GENOMIC DNA]</scope>
    <source>
        <strain evidence="8 9">ACD0624</strain>
    </source>
</reference>